<comment type="similarity">
    <text evidence="1 2">Belongs to the small heat shock protein (HSP20) family.</text>
</comment>
<dbReference type="OrthoDB" id="9808910at2"/>
<feature type="region of interest" description="Disordered" evidence="3">
    <location>
        <begin position="1"/>
        <end position="26"/>
    </location>
</feature>
<evidence type="ECO:0000313" key="5">
    <source>
        <dbReference type="EMBL" id="MRU14760.1"/>
    </source>
</evidence>
<dbReference type="AlphaFoldDB" id="A0A844CVQ9"/>
<organism evidence="5 6">
    <name type="scientific">Roseovarius bejariae</name>
    <dbReference type="NCBI Taxonomy" id="2576383"/>
    <lineage>
        <taxon>Bacteria</taxon>
        <taxon>Pseudomonadati</taxon>
        <taxon>Pseudomonadota</taxon>
        <taxon>Alphaproteobacteria</taxon>
        <taxon>Rhodobacterales</taxon>
        <taxon>Roseobacteraceae</taxon>
        <taxon>Roseovarius</taxon>
    </lineage>
</organism>
<dbReference type="PANTHER" id="PTHR11527">
    <property type="entry name" value="HEAT-SHOCK PROTEIN 20 FAMILY MEMBER"/>
    <property type="match status" value="1"/>
</dbReference>
<dbReference type="Proteomes" id="UP000564704">
    <property type="component" value="Unassembled WGS sequence"/>
</dbReference>
<evidence type="ECO:0000256" key="3">
    <source>
        <dbReference type="SAM" id="MobiDB-lite"/>
    </source>
</evidence>
<proteinExistence type="inferred from homology"/>
<dbReference type="InterPro" id="IPR008978">
    <property type="entry name" value="HSP20-like_chaperone"/>
</dbReference>
<dbReference type="EMBL" id="SZWE01000001">
    <property type="protein sequence ID" value="MRU14760.1"/>
    <property type="molecule type" value="Genomic_DNA"/>
</dbReference>
<dbReference type="Gene3D" id="2.60.40.790">
    <property type="match status" value="1"/>
</dbReference>
<dbReference type="InterPro" id="IPR031107">
    <property type="entry name" value="Small_HSP"/>
</dbReference>
<evidence type="ECO:0000259" key="4">
    <source>
        <dbReference type="PROSITE" id="PS01031"/>
    </source>
</evidence>
<dbReference type="SUPFAM" id="SSF49764">
    <property type="entry name" value="HSP20-like chaperones"/>
    <property type="match status" value="1"/>
</dbReference>
<feature type="compositionally biased region" description="Basic and acidic residues" evidence="3">
    <location>
        <begin position="1"/>
        <end position="16"/>
    </location>
</feature>
<evidence type="ECO:0000313" key="6">
    <source>
        <dbReference type="Proteomes" id="UP000564704"/>
    </source>
</evidence>
<keyword evidence="6" id="KW-1185">Reference proteome</keyword>
<dbReference type="CDD" id="cd06464">
    <property type="entry name" value="ACD_sHsps-like"/>
    <property type="match status" value="1"/>
</dbReference>
<name>A0A844CVQ9_9RHOB</name>
<dbReference type="InterPro" id="IPR002068">
    <property type="entry name" value="A-crystallin/Hsp20_dom"/>
</dbReference>
<dbReference type="RefSeq" id="WP_154149476.1">
    <property type="nucleotide sequence ID" value="NZ_SZWE01000001.1"/>
</dbReference>
<accession>A0A844CVQ9</accession>
<evidence type="ECO:0000256" key="1">
    <source>
        <dbReference type="PROSITE-ProRule" id="PRU00285"/>
    </source>
</evidence>
<sequence length="182" mass="20319">MAKDQDTTPAKSKAEGPRTPTGGWHPFWDLRQEIENLFDEFYSGNALAPFRRSRAPGADQTASGLAMSATAPQWDVIDKEDEIKIVADLPGMAEADIDVQVTDSTLTLSGEKKEETEEGDKEGDYYVCERRFGSFRRSLRLPEGIDRDKIDARFNNGVLTVHLPKKPEAQHPSRKIEVKAAK</sequence>
<dbReference type="PROSITE" id="PS01031">
    <property type="entry name" value="SHSP"/>
    <property type="match status" value="1"/>
</dbReference>
<gene>
    <name evidence="5" type="ORF">FDP25_04865</name>
</gene>
<dbReference type="Pfam" id="PF00011">
    <property type="entry name" value="HSP20"/>
    <property type="match status" value="1"/>
</dbReference>
<protein>
    <submittedName>
        <fullName evidence="5">Hsp20/alpha crystallin family protein</fullName>
    </submittedName>
</protein>
<evidence type="ECO:0000256" key="2">
    <source>
        <dbReference type="RuleBase" id="RU003616"/>
    </source>
</evidence>
<feature type="domain" description="SHSP" evidence="4">
    <location>
        <begin position="65"/>
        <end position="181"/>
    </location>
</feature>
<comment type="caution">
    <text evidence="5">The sequence shown here is derived from an EMBL/GenBank/DDBJ whole genome shotgun (WGS) entry which is preliminary data.</text>
</comment>
<reference evidence="5 6" key="1">
    <citation type="submission" date="2019-05" db="EMBL/GenBank/DDBJ databases">
        <title>Roseovarius bejariae sp. nov., a moderately halophylic bacterium isolated from a saline soil in Rambla Salada (Murcia).</title>
        <authorList>
            <person name="Castro D.J."/>
            <person name="Gomez-Altuve A."/>
            <person name="Reina J.C."/>
            <person name="Rodriguez M."/>
            <person name="Sampedro I."/>
            <person name="Llamas I."/>
            <person name="Martinez-Checa F."/>
        </authorList>
    </citation>
    <scope>NUCLEOTIDE SEQUENCE [LARGE SCALE GENOMIC DNA]</scope>
    <source>
        <strain evidence="5 6">A21</strain>
    </source>
</reference>